<dbReference type="InterPro" id="IPR001245">
    <property type="entry name" value="Ser-Thr/Tyr_kinase_cat_dom"/>
</dbReference>
<dbReference type="InterPro" id="IPR011009">
    <property type="entry name" value="Kinase-like_dom_sf"/>
</dbReference>
<organism evidence="3 4">
    <name type="scientific">Protopolystoma xenopodis</name>
    <dbReference type="NCBI Taxonomy" id="117903"/>
    <lineage>
        <taxon>Eukaryota</taxon>
        <taxon>Metazoa</taxon>
        <taxon>Spiralia</taxon>
        <taxon>Lophotrochozoa</taxon>
        <taxon>Platyhelminthes</taxon>
        <taxon>Monogenea</taxon>
        <taxon>Polyopisthocotylea</taxon>
        <taxon>Polystomatidea</taxon>
        <taxon>Polystomatidae</taxon>
        <taxon>Protopolystoma</taxon>
    </lineage>
</organism>
<dbReference type="Gene3D" id="1.10.510.10">
    <property type="entry name" value="Transferase(Phosphotransferase) domain 1"/>
    <property type="match status" value="2"/>
</dbReference>
<dbReference type="GO" id="GO:0043235">
    <property type="term" value="C:receptor complex"/>
    <property type="evidence" value="ECO:0007669"/>
    <property type="project" value="TreeGrafter"/>
</dbReference>
<evidence type="ECO:0000259" key="2">
    <source>
        <dbReference type="PROSITE" id="PS50011"/>
    </source>
</evidence>
<dbReference type="PROSITE" id="PS50011">
    <property type="entry name" value="PROTEIN_KINASE_DOM"/>
    <property type="match status" value="1"/>
</dbReference>
<feature type="region of interest" description="Disordered" evidence="1">
    <location>
        <begin position="177"/>
        <end position="252"/>
    </location>
</feature>
<keyword evidence="4" id="KW-1185">Reference proteome</keyword>
<evidence type="ECO:0000313" key="3">
    <source>
        <dbReference type="EMBL" id="VEL21309.1"/>
    </source>
</evidence>
<evidence type="ECO:0000313" key="4">
    <source>
        <dbReference type="Proteomes" id="UP000784294"/>
    </source>
</evidence>
<feature type="non-terminal residue" evidence="3">
    <location>
        <position position="358"/>
    </location>
</feature>
<dbReference type="PROSITE" id="PS00109">
    <property type="entry name" value="PROTEIN_KINASE_TYR"/>
    <property type="match status" value="1"/>
</dbReference>
<dbReference type="GO" id="GO:0005886">
    <property type="term" value="C:plasma membrane"/>
    <property type="evidence" value="ECO:0007669"/>
    <property type="project" value="TreeGrafter"/>
</dbReference>
<dbReference type="GO" id="GO:0004714">
    <property type="term" value="F:transmembrane receptor protein tyrosine kinase activity"/>
    <property type="evidence" value="ECO:0007669"/>
    <property type="project" value="TreeGrafter"/>
</dbReference>
<feature type="region of interest" description="Disordered" evidence="1">
    <location>
        <begin position="328"/>
        <end position="358"/>
    </location>
</feature>
<dbReference type="InterPro" id="IPR008266">
    <property type="entry name" value="Tyr_kinase_AS"/>
</dbReference>
<dbReference type="InterPro" id="IPR000719">
    <property type="entry name" value="Prot_kinase_dom"/>
</dbReference>
<dbReference type="Pfam" id="PF07714">
    <property type="entry name" value="PK_Tyr_Ser-Thr"/>
    <property type="match status" value="2"/>
</dbReference>
<feature type="compositionally biased region" description="Gly residues" evidence="1">
    <location>
        <begin position="337"/>
        <end position="347"/>
    </location>
</feature>
<comment type="caution">
    <text evidence="3">The sequence shown here is derived from an EMBL/GenBank/DDBJ whole genome shotgun (WGS) entry which is preliminary data.</text>
</comment>
<dbReference type="Proteomes" id="UP000784294">
    <property type="component" value="Unassembled WGS sequence"/>
</dbReference>
<feature type="domain" description="Protein kinase" evidence="2">
    <location>
        <begin position="1"/>
        <end position="358"/>
    </location>
</feature>
<feature type="compositionally biased region" description="Polar residues" evidence="1">
    <location>
        <begin position="177"/>
        <end position="186"/>
    </location>
</feature>
<dbReference type="GO" id="GO:0005524">
    <property type="term" value="F:ATP binding"/>
    <property type="evidence" value="ECO:0007669"/>
    <property type="project" value="InterPro"/>
</dbReference>
<dbReference type="GO" id="GO:0007169">
    <property type="term" value="P:cell surface receptor protein tyrosine kinase signaling pathway"/>
    <property type="evidence" value="ECO:0007669"/>
    <property type="project" value="TreeGrafter"/>
</dbReference>
<dbReference type="EMBL" id="CAAALY010050643">
    <property type="protein sequence ID" value="VEL21309.1"/>
    <property type="molecule type" value="Genomic_DNA"/>
</dbReference>
<dbReference type="PANTHER" id="PTHR24416">
    <property type="entry name" value="TYROSINE-PROTEIN KINASE RECEPTOR"/>
    <property type="match status" value="1"/>
</dbReference>
<dbReference type="InterPro" id="IPR050122">
    <property type="entry name" value="RTK"/>
</dbReference>
<protein>
    <recommendedName>
        <fullName evidence="2">Protein kinase domain-containing protein</fullName>
    </recommendedName>
</protein>
<evidence type="ECO:0000256" key="1">
    <source>
        <dbReference type="SAM" id="MobiDB-lite"/>
    </source>
</evidence>
<reference evidence="3" key="1">
    <citation type="submission" date="2018-11" db="EMBL/GenBank/DDBJ databases">
        <authorList>
            <consortium name="Pathogen Informatics"/>
        </authorList>
    </citation>
    <scope>NUCLEOTIDE SEQUENCE</scope>
</reference>
<dbReference type="SUPFAM" id="SSF56112">
    <property type="entry name" value="Protein kinase-like (PK-like)"/>
    <property type="match status" value="1"/>
</dbReference>
<dbReference type="PANTHER" id="PTHR24416:SF622">
    <property type="entry name" value="PROTEIN KINASE DOMAIN-CONTAINING PROTEIN"/>
    <property type="match status" value="1"/>
</dbReference>
<dbReference type="AlphaFoldDB" id="A0A3S5BEI6"/>
<gene>
    <name evidence="3" type="ORF">PXEA_LOCUS14749</name>
</gene>
<sequence>MVLYLSTDRLIKELADRQPDSRQPSAITTFVSLASSLASSTQALCSNENTSLPGATVPIDRWLQVRPTGEGSSLAPSRSQLVWAVETDTTTTTLPATSGSSGLTTCRCGAPVDALHLPPDLFLRLAEGIANGLAHLARHGIIHRDLASRNVLLDAELTPKICDLGLSVQTRSCRSRQSQKIGQNQIRDGLQSVGGGLEPAVGCDDPKAGKAEGFGGQEKGNLTKNEEKEKEEEEEEEEEEEGEEESEEKGDGEAAGYAFYYRILTANKELPFRILPPEALHEGRFLPASDVWQFGLLVWQMHQLDTQFAFGQVGDLDALKRLLATATASANSPGTSNGDGDGNGNGEGEGDGDVERWL</sequence>
<accession>A0A3S5BEI6</accession>
<feature type="compositionally biased region" description="Acidic residues" evidence="1">
    <location>
        <begin position="229"/>
        <end position="250"/>
    </location>
</feature>
<proteinExistence type="predicted"/>
<name>A0A3S5BEI6_9PLAT</name>
<dbReference type="OrthoDB" id="774951at2759"/>